<keyword evidence="4" id="KW-1185">Reference proteome</keyword>
<gene>
    <name evidence="3" type="primary">LOC111590900</name>
    <name evidence="2" type="ORF">ZEAMMB73_Zm00001d007971</name>
</gene>
<reference evidence="3" key="2">
    <citation type="submission" date="2019-07" db="EMBL/GenBank/DDBJ databases">
        <authorList>
            <person name="Seetharam A."/>
            <person name="Woodhouse M."/>
            <person name="Cannon E."/>
        </authorList>
    </citation>
    <scope>NUCLEOTIDE SEQUENCE [LARGE SCALE GENOMIC DNA]</scope>
    <source>
        <strain evidence="3">cv. B73</strain>
    </source>
</reference>
<protein>
    <submittedName>
        <fullName evidence="2">OSJNBb0004G23.8-like protein</fullName>
    </submittedName>
</protein>
<feature type="region of interest" description="Disordered" evidence="1">
    <location>
        <begin position="455"/>
        <end position="478"/>
    </location>
</feature>
<dbReference type="PANTHER" id="PTHR33377:SF99">
    <property type="entry name" value="OSJNBB0004G23.8-LIKE PROTEIN"/>
    <property type="match status" value="1"/>
</dbReference>
<reference evidence="3" key="3">
    <citation type="submission" date="2021-05" db="UniProtKB">
        <authorList>
            <consortium name="EnsemblPlants"/>
        </authorList>
    </citation>
    <scope>IDENTIFICATION</scope>
    <source>
        <strain evidence="3">cv. B73</strain>
    </source>
</reference>
<dbReference type="Proteomes" id="UP000007305">
    <property type="component" value="Chromosome 2"/>
</dbReference>
<dbReference type="EMBL" id="CM007648">
    <property type="protein sequence ID" value="ONM28087.1"/>
    <property type="molecule type" value="Genomic_DNA"/>
</dbReference>
<reference evidence="2 4" key="1">
    <citation type="submission" date="2015-12" db="EMBL/GenBank/DDBJ databases">
        <title>Update maize B73 reference genome by single molecule sequencing technologies.</title>
        <authorList>
            <consortium name="Maize Genome Sequencing Project"/>
            <person name="Ware D."/>
        </authorList>
    </citation>
    <scope>NUCLEOTIDE SEQUENCE [LARGE SCALE GENOMIC DNA]</scope>
    <source>
        <strain evidence="4">cv. B73</strain>
        <tissue evidence="2">Seedling</tissue>
    </source>
</reference>
<feature type="compositionally biased region" description="Low complexity" evidence="1">
    <location>
        <begin position="462"/>
        <end position="472"/>
    </location>
</feature>
<evidence type="ECO:0000313" key="4">
    <source>
        <dbReference type="Proteomes" id="UP000007305"/>
    </source>
</evidence>
<evidence type="ECO:0000313" key="3">
    <source>
        <dbReference type="EnsemblPlants" id="Zm00001eb117940_P001"/>
    </source>
</evidence>
<proteinExistence type="predicted"/>
<dbReference type="Gramene" id="Zm00001eb117940_T001">
    <property type="protein sequence ID" value="Zm00001eb117940_P001"/>
    <property type="gene ID" value="Zm00001eb117940"/>
</dbReference>
<organism evidence="2">
    <name type="scientific">Zea mays</name>
    <name type="common">Maize</name>
    <dbReference type="NCBI Taxonomy" id="4577"/>
    <lineage>
        <taxon>Eukaryota</taxon>
        <taxon>Viridiplantae</taxon>
        <taxon>Streptophyta</taxon>
        <taxon>Embryophyta</taxon>
        <taxon>Tracheophyta</taxon>
        <taxon>Spermatophyta</taxon>
        <taxon>Magnoliopsida</taxon>
        <taxon>Liliopsida</taxon>
        <taxon>Poales</taxon>
        <taxon>Poaceae</taxon>
        <taxon>PACMAD clade</taxon>
        <taxon>Panicoideae</taxon>
        <taxon>Andropogonodae</taxon>
        <taxon>Andropogoneae</taxon>
        <taxon>Tripsacinae</taxon>
        <taxon>Zea</taxon>
    </lineage>
</organism>
<dbReference type="PANTHER" id="PTHR33377">
    <property type="entry name" value="OS10G0134700 PROTEIN-RELATED"/>
    <property type="match status" value="1"/>
</dbReference>
<sequence>MAEAVGSALVQGAVSQILSNLIDGHEEERGEKSKDDTETNLERLEMAHIRLGAALETSERWRGVTADNASLLRWRRNLKRAARECDAMLHECKRRVLEDEATEREASRGRLAFPRRAARAARALVSSALGLNNLQPSRAAVRRFEWYADGAGEFLRFVELGCCAPRCRVPSAADAFVRNLAAGRKLQHVVELGDRCTFFLLWLPFFISDPPAEERGVEVVLFFIQKDGLAPQNSFYFSVTLQLSESTDVLGVAVECLDLYTPLFGSRVETVRNMLTRLPAQDLSCSWAPFLDSRQKRHWENLHSCVSQWHRPDPSCCRQHELHCGSSSNTSTPPDVSLLASVIGVHLQCQVALQDEGSLQYLTAGLLFAPHAGSSQDLRPAADDDSASSAVVVSHHSSDDEHRRAHAGVTLAQVEEVTLPMAVDYFRRYADAPVYRMLWKARHGAAYIQVAKAASGTETQSARRGGSRARSAAMRRRQEEEEPYVIPHFLSLWAAHAPSRLQGSIARWMRKEKENRLAPSQMRLEF</sequence>
<dbReference type="EnsemblPlants" id="Zm00001eb117940_T001">
    <property type="protein sequence ID" value="Zm00001eb117940_P001"/>
    <property type="gene ID" value="Zm00001eb117940"/>
</dbReference>
<evidence type="ECO:0000256" key="1">
    <source>
        <dbReference type="SAM" id="MobiDB-lite"/>
    </source>
</evidence>
<name>A0A1D6FAI9_MAIZE</name>
<dbReference type="OrthoDB" id="678682at2759"/>
<dbReference type="GeneID" id="111590900"/>
<dbReference type="SMART" id="SM01157">
    <property type="entry name" value="DUF1719"/>
    <property type="match status" value="1"/>
</dbReference>
<dbReference type="Pfam" id="PF08224">
    <property type="entry name" value="DUF1719"/>
    <property type="match status" value="1"/>
</dbReference>
<dbReference type="InterPro" id="IPR013181">
    <property type="entry name" value="DUF1719"/>
</dbReference>
<dbReference type="OMA" id="AMLHECK"/>
<dbReference type="PaxDb" id="4577-GRMZM2G402239_P01"/>
<evidence type="ECO:0000313" key="2">
    <source>
        <dbReference type="EMBL" id="ONM28087.1"/>
    </source>
</evidence>
<dbReference type="AlphaFoldDB" id="A0A1D6FAI9"/>
<accession>A0A1D6FAI9</accession>
<dbReference type="RefSeq" id="XP_023157569.1">
    <property type="nucleotide sequence ID" value="XM_023301801.2"/>
</dbReference>